<dbReference type="PROSITE" id="PS51257">
    <property type="entry name" value="PROKAR_LIPOPROTEIN"/>
    <property type="match status" value="1"/>
</dbReference>
<protein>
    <submittedName>
        <fullName evidence="2">Uncharacterized protein</fullName>
    </submittedName>
</protein>
<proteinExistence type="predicted"/>
<dbReference type="AlphaFoldDB" id="A0A9D3X7Z4"/>
<evidence type="ECO:0000256" key="1">
    <source>
        <dbReference type="SAM" id="MobiDB-lite"/>
    </source>
</evidence>
<feature type="region of interest" description="Disordered" evidence="1">
    <location>
        <begin position="71"/>
        <end position="101"/>
    </location>
</feature>
<keyword evidence="3" id="KW-1185">Reference proteome</keyword>
<reference evidence="2" key="1">
    <citation type="submission" date="2021-09" db="EMBL/GenBank/DDBJ databases">
        <title>The genome of Mauremys mutica provides insights into the evolution of semi-aquatic lifestyle.</title>
        <authorList>
            <person name="Gong S."/>
            <person name="Gao Y."/>
        </authorList>
    </citation>
    <scope>NUCLEOTIDE SEQUENCE</scope>
    <source>
        <strain evidence="2">MM-2020</strain>
        <tissue evidence="2">Muscle</tissue>
    </source>
</reference>
<dbReference type="EMBL" id="JAHDVG010000479">
    <property type="protein sequence ID" value="KAH1174533.1"/>
    <property type="molecule type" value="Genomic_DNA"/>
</dbReference>
<name>A0A9D3X7Z4_9SAUR</name>
<evidence type="ECO:0000313" key="2">
    <source>
        <dbReference type="EMBL" id="KAH1174533.1"/>
    </source>
</evidence>
<dbReference type="Proteomes" id="UP000827986">
    <property type="component" value="Unassembled WGS sequence"/>
</dbReference>
<evidence type="ECO:0000313" key="3">
    <source>
        <dbReference type="Proteomes" id="UP000827986"/>
    </source>
</evidence>
<sequence length="101" mass="10408">MHKPGAAPSAANPVLGGCGGKAADGVIPPFCHQGAPALCVWGIVTQQGRRHEINISLATNRIQTRCLPVRCTQGSRGQNPTPATDNTDQSLSSSQPPKTGP</sequence>
<organism evidence="2 3">
    <name type="scientific">Mauremys mutica</name>
    <name type="common">yellowpond turtle</name>
    <dbReference type="NCBI Taxonomy" id="74926"/>
    <lineage>
        <taxon>Eukaryota</taxon>
        <taxon>Metazoa</taxon>
        <taxon>Chordata</taxon>
        <taxon>Craniata</taxon>
        <taxon>Vertebrata</taxon>
        <taxon>Euteleostomi</taxon>
        <taxon>Archelosauria</taxon>
        <taxon>Testudinata</taxon>
        <taxon>Testudines</taxon>
        <taxon>Cryptodira</taxon>
        <taxon>Durocryptodira</taxon>
        <taxon>Testudinoidea</taxon>
        <taxon>Geoemydidae</taxon>
        <taxon>Geoemydinae</taxon>
        <taxon>Mauremys</taxon>
    </lineage>
</organism>
<comment type="caution">
    <text evidence="2">The sequence shown here is derived from an EMBL/GenBank/DDBJ whole genome shotgun (WGS) entry which is preliminary data.</text>
</comment>
<feature type="compositionally biased region" description="Polar residues" evidence="1">
    <location>
        <begin position="72"/>
        <end position="101"/>
    </location>
</feature>
<accession>A0A9D3X7Z4</accession>
<gene>
    <name evidence="2" type="ORF">KIL84_008524</name>
</gene>